<dbReference type="Gene3D" id="2.30.40.10">
    <property type="entry name" value="Urease, subunit C, domain 1"/>
    <property type="match status" value="1"/>
</dbReference>
<evidence type="ECO:0000259" key="8">
    <source>
        <dbReference type="Pfam" id="PF13382"/>
    </source>
</evidence>
<organism evidence="9 10">
    <name type="scientific">Taurinivorans muris</name>
    <dbReference type="NCBI Taxonomy" id="2787751"/>
    <lineage>
        <taxon>Bacteria</taxon>
        <taxon>Pseudomonadati</taxon>
        <taxon>Thermodesulfobacteriota</taxon>
        <taxon>Desulfovibrionia</taxon>
        <taxon>Desulfovibrionales</taxon>
        <taxon>Desulfovibrionaceae</taxon>
        <taxon>Taurinivorans</taxon>
    </lineage>
</organism>
<dbReference type="Proteomes" id="UP001058120">
    <property type="component" value="Chromosome"/>
</dbReference>
<evidence type="ECO:0000313" key="10">
    <source>
        <dbReference type="Proteomes" id="UP001058120"/>
    </source>
</evidence>
<comment type="similarity">
    <text evidence="1 6">Belongs to the metallo-dependent hydrolases superfamily. Adenine deaminase family.</text>
</comment>
<name>A0ABY5Y147_9BACT</name>
<dbReference type="HAMAP" id="MF_01518">
    <property type="entry name" value="Adenine_deamin"/>
    <property type="match status" value="1"/>
</dbReference>
<dbReference type="InterPro" id="IPR006679">
    <property type="entry name" value="Adenine_deam"/>
</dbReference>
<dbReference type="InterPro" id="IPR011059">
    <property type="entry name" value="Metal-dep_hydrolase_composite"/>
</dbReference>
<dbReference type="PANTHER" id="PTHR11113">
    <property type="entry name" value="N-ACETYLGLUCOSAMINE-6-PHOSPHATE DEACETYLASE"/>
    <property type="match status" value="1"/>
</dbReference>
<evidence type="ECO:0000256" key="3">
    <source>
        <dbReference type="ARBA" id="ARBA00022801"/>
    </source>
</evidence>
<dbReference type="EC" id="3.5.4.2" evidence="2 6"/>
<comment type="catalytic activity">
    <reaction evidence="5 6">
        <text>adenine + H2O + H(+) = hypoxanthine + NH4(+)</text>
        <dbReference type="Rhea" id="RHEA:23688"/>
        <dbReference type="ChEBI" id="CHEBI:15377"/>
        <dbReference type="ChEBI" id="CHEBI:15378"/>
        <dbReference type="ChEBI" id="CHEBI:16708"/>
        <dbReference type="ChEBI" id="CHEBI:17368"/>
        <dbReference type="ChEBI" id="CHEBI:28938"/>
        <dbReference type="EC" id="3.5.4.2"/>
    </reaction>
</comment>
<evidence type="ECO:0000256" key="6">
    <source>
        <dbReference type="HAMAP-Rule" id="MF_01518"/>
    </source>
</evidence>
<comment type="cofactor">
    <cofactor evidence="6">
        <name>Mn(2+)</name>
        <dbReference type="ChEBI" id="CHEBI:29035"/>
    </cofactor>
</comment>
<protein>
    <recommendedName>
        <fullName evidence="2 6">Adenine deaminase</fullName>
        <shortName evidence="6">Adenase</shortName>
        <shortName evidence="6">Adenine aminase</shortName>
        <ecNumber evidence="2 6">3.5.4.2</ecNumber>
    </recommendedName>
</protein>
<dbReference type="InterPro" id="IPR006680">
    <property type="entry name" value="Amidohydro-rel"/>
</dbReference>
<dbReference type="InterPro" id="IPR026912">
    <property type="entry name" value="Adenine_deam_C"/>
</dbReference>
<keyword evidence="10" id="KW-1185">Reference proteome</keyword>
<keyword evidence="4 6" id="KW-0464">Manganese</keyword>
<sequence>MLNYSKIQDIMQDIKNNTAIDLRIDNAQIADVFSGTFFHGSVCVHKGIIVGFSEDMYAKKVFDAENAYLLPAFFDAHVHIESSMLCPEKFAELVIPFGTGTVIADPHEIANVKGTDGIRYMLESARQSLLDVKIMLPSCVPALPFECSGANLSALDLAELITEENVLGLGEMMNVPGVLMQDESVLEKLELAYKNGRIIDGHAPQVHGKDLDMYVLSGVSTDHECTTAEEAAERIRRGMYVLLREGSAAHDLVNLLPAVNSHTIQNCLFCTDDKQCIDIMRRGHINNSVSLAIEHGIAPIDAVRMATINTARAYGIRHKGAIAPGMEASFMLVKDMKKCMPHAVYIQGRLAAENGKYIAAGSKKYNAKLEQLTDNMQDSMHAELPKDLTLHIPSKKARVIRLLPHSLLTACEIADIAVDADGNFDFSRNKGMLKLAVVERHKKTGKFGLGLLHGEYGLKNGAIATSISHDSHNIVAAGDNDEDLRIALEEIEKMGGGIAMISQGKILTKLALPIGGLMSTQQPEIVATALKHLYKLAKDHYQIWDKADAFMSLSFLALPVIPDLKLTPQGLFDVTTFQFVSLDAEE</sequence>
<dbReference type="EMBL" id="CP065938">
    <property type="protein sequence ID" value="UWX05226.1"/>
    <property type="molecule type" value="Genomic_DNA"/>
</dbReference>
<dbReference type="NCBIfam" id="TIGR01178">
    <property type="entry name" value="ade"/>
    <property type="match status" value="1"/>
</dbReference>
<dbReference type="Pfam" id="PF13382">
    <property type="entry name" value="Adenine_deam_C"/>
    <property type="match status" value="1"/>
</dbReference>
<dbReference type="SUPFAM" id="SSF51556">
    <property type="entry name" value="Metallo-dependent hydrolases"/>
    <property type="match status" value="1"/>
</dbReference>
<dbReference type="InterPro" id="IPR032466">
    <property type="entry name" value="Metal_Hydrolase"/>
</dbReference>
<evidence type="ECO:0000256" key="1">
    <source>
        <dbReference type="ARBA" id="ARBA00006773"/>
    </source>
</evidence>
<gene>
    <name evidence="6 9" type="primary">ade</name>
    <name evidence="9" type="ORF">JBF11_07130</name>
</gene>
<proteinExistence type="inferred from homology"/>
<evidence type="ECO:0000256" key="5">
    <source>
        <dbReference type="ARBA" id="ARBA00047720"/>
    </source>
</evidence>
<dbReference type="Gene3D" id="3.20.20.140">
    <property type="entry name" value="Metal-dependent hydrolases"/>
    <property type="match status" value="1"/>
</dbReference>
<evidence type="ECO:0000313" key="9">
    <source>
        <dbReference type="EMBL" id="UWX05226.1"/>
    </source>
</evidence>
<feature type="domain" description="Amidohydrolase-related" evidence="7">
    <location>
        <begin position="68"/>
        <end position="350"/>
    </location>
</feature>
<accession>A0ABY5Y147</accession>
<evidence type="ECO:0000256" key="4">
    <source>
        <dbReference type="ARBA" id="ARBA00023211"/>
    </source>
</evidence>
<dbReference type="PANTHER" id="PTHR11113:SF2">
    <property type="entry name" value="ADENINE DEAMINASE"/>
    <property type="match status" value="1"/>
</dbReference>
<dbReference type="GO" id="GO:0000034">
    <property type="term" value="F:adenine deaminase activity"/>
    <property type="evidence" value="ECO:0007669"/>
    <property type="project" value="UniProtKB-EC"/>
</dbReference>
<dbReference type="RefSeq" id="WP_334314794.1">
    <property type="nucleotide sequence ID" value="NZ_CP065938.1"/>
</dbReference>
<evidence type="ECO:0000259" key="7">
    <source>
        <dbReference type="Pfam" id="PF01979"/>
    </source>
</evidence>
<feature type="domain" description="Adenine deaminase C-terminal" evidence="8">
    <location>
        <begin position="407"/>
        <end position="578"/>
    </location>
</feature>
<dbReference type="Pfam" id="PF01979">
    <property type="entry name" value="Amidohydro_1"/>
    <property type="match status" value="1"/>
</dbReference>
<dbReference type="CDD" id="cd01295">
    <property type="entry name" value="AdeC"/>
    <property type="match status" value="1"/>
</dbReference>
<evidence type="ECO:0000256" key="2">
    <source>
        <dbReference type="ARBA" id="ARBA00012782"/>
    </source>
</evidence>
<reference evidence="9" key="1">
    <citation type="submission" date="2020-12" db="EMBL/GenBank/DDBJ databases">
        <title>Taurinivorans muris gen. nov., sp. nov., fundamental and realized metabolic niche of a ubiquitous sulfidogenic bacterium in the murine intestine.</title>
        <authorList>
            <person name="Ye H."/>
            <person name="Hanson B.T."/>
            <person name="Loy A."/>
        </authorList>
    </citation>
    <scope>NUCLEOTIDE SEQUENCE</scope>
    <source>
        <strain evidence="9">LT0009</strain>
    </source>
</reference>
<keyword evidence="3 6" id="KW-0378">Hydrolase</keyword>
<dbReference type="SUPFAM" id="SSF51338">
    <property type="entry name" value="Composite domain of metallo-dependent hydrolases"/>
    <property type="match status" value="1"/>
</dbReference>